<dbReference type="InterPro" id="IPR057429">
    <property type="entry name" value="WH_eIF2D"/>
</dbReference>
<dbReference type="InterPro" id="IPR058886">
    <property type="entry name" value="SWIB_eIF2D"/>
</dbReference>
<feature type="compositionally biased region" description="Basic and acidic residues" evidence="2">
    <location>
        <begin position="1"/>
        <end position="10"/>
    </location>
</feature>
<dbReference type="KEGG" id="aprc:113868799"/>
<dbReference type="InterPro" id="IPR041366">
    <property type="entry name" value="Pre-PUA"/>
</dbReference>
<dbReference type="InterPro" id="IPR048247">
    <property type="entry name" value="eIF2D_N"/>
</dbReference>
<dbReference type="SUPFAM" id="SSF55159">
    <property type="entry name" value="eIF1-like"/>
    <property type="match status" value="1"/>
</dbReference>
<accession>A0A8B8LW47</accession>
<feature type="region of interest" description="Disordered" evidence="2">
    <location>
        <begin position="383"/>
        <end position="405"/>
    </location>
</feature>
<dbReference type="Gene3D" id="3.30.780.10">
    <property type="entry name" value="SUI1-like domain"/>
    <property type="match status" value="1"/>
</dbReference>
<dbReference type="InterPro" id="IPR048248">
    <property type="entry name" value="PUA_eIF2d-like"/>
</dbReference>
<dbReference type="RefSeq" id="XP_027360505.1">
    <property type="nucleotide sequence ID" value="XM_027504704.1"/>
</dbReference>
<protein>
    <submittedName>
        <fullName evidence="5">Eukaryotic translation initiation factor 2D isoform X1</fullName>
    </submittedName>
</protein>
<sequence length="613" mass="67174">MFKKAVEAKSHQRLSGADRKKLKRSIKDKFQRASDSDLDALLPPKAEITVAKLQNRVHVYAVEGDFPMFFDIDGRGSEIFPTVYALWRVPELLPAMVLKGGEVSRFVIGGADLMFPGITVPPEGLPSFAAGETWAVKVPGNPAPIAVGSTTMSSTEALKAGLRGKALRITHYYRDLLWESAEGHYVPNAGFLEDAVFEDPSLLLLPSRDSDLTEVACQTSIDQQNNPNSLGAEESMDVNELQPDSTHVLTAPNDDENDAATGATERMADLKLSDNSASANDSNDQHALSTADIDSLLDKCLLQALHTTVKDKDLPMPGSTLWSNHVLPCRPSGITLDIKKSSYKKLSKWLQAKSSAGLISVKEDKYKKEVMLLSVNRNHADYSSFKPEKRPVEKSDQPSVQSANEIRSSKTLEVAEIYKPSVHVNSIFSSVGADTGKLFSAAEASDVVFKYIEKENLVKPTDKSIVVLDAILCDALFKGAIKKGITYPTEIHKKDLAPTFVNRMQPHHVVARGNETVVRKGALKTIQLVTERRQGNKKVTKLSGMETFLIDAEALASELQKKFACSTSVAELPGKKGHEVLVQGGVIDDLARHLIEQYGVPKRYIEVLDKTKK</sequence>
<dbReference type="Pfam" id="PF17832">
    <property type="entry name" value="Pre-PUA"/>
    <property type="match status" value="1"/>
</dbReference>
<feature type="domain" description="SUI1" evidence="3">
    <location>
        <begin position="526"/>
        <end position="598"/>
    </location>
</feature>
<evidence type="ECO:0000313" key="4">
    <source>
        <dbReference type="Proteomes" id="UP000694853"/>
    </source>
</evidence>
<proteinExistence type="predicted"/>
<dbReference type="SUPFAM" id="SSF88697">
    <property type="entry name" value="PUA domain-like"/>
    <property type="match status" value="1"/>
</dbReference>
<dbReference type="Pfam" id="PF26292">
    <property type="entry name" value="PUA_elF2D"/>
    <property type="match status" value="1"/>
</dbReference>
<dbReference type="NCBIfam" id="TIGR00451">
    <property type="entry name" value="unchar_dom_2"/>
    <property type="match status" value="1"/>
</dbReference>
<reference evidence="5" key="2">
    <citation type="submission" date="2025-08" db="UniProtKB">
        <authorList>
            <consortium name="RefSeq"/>
        </authorList>
    </citation>
    <scope>IDENTIFICATION</scope>
    <source>
        <tissue evidence="5">Young leaves</tissue>
    </source>
</reference>
<keyword evidence="5" id="KW-0396">Initiation factor</keyword>
<dbReference type="PANTHER" id="PTHR12217">
    <property type="entry name" value="EUKARYOTIC TRANSLATION INITIATION FACTOR 2D"/>
    <property type="match status" value="1"/>
</dbReference>
<keyword evidence="1" id="KW-0963">Cytoplasm</keyword>
<evidence type="ECO:0000256" key="1">
    <source>
        <dbReference type="ARBA" id="ARBA00022490"/>
    </source>
</evidence>
<name>A0A8B8LW47_ABRPR</name>
<feature type="compositionally biased region" description="Basic and acidic residues" evidence="2">
    <location>
        <begin position="386"/>
        <end position="396"/>
    </location>
</feature>
<reference evidence="4" key="1">
    <citation type="journal article" date="2019" name="Toxins">
        <title>Detection of Abrin-Like and Prepropulchellin-Like Toxin Genes and Transcripts Using Whole Genome Sequencing and Full-Length Transcript Sequencing of Abrus precatorius.</title>
        <authorList>
            <person name="Hovde B.T."/>
            <person name="Daligault H.E."/>
            <person name="Hanschen E.R."/>
            <person name="Kunde Y.A."/>
            <person name="Johnson M.B."/>
            <person name="Starkenburg S.R."/>
            <person name="Johnson S.L."/>
        </authorList>
    </citation>
    <scope>NUCLEOTIDE SEQUENCE [LARGE SCALE GENOMIC DNA]</scope>
</reference>
<dbReference type="OrthoDB" id="199771at2759"/>
<evidence type="ECO:0000256" key="2">
    <source>
        <dbReference type="SAM" id="MobiDB-lite"/>
    </source>
</evidence>
<dbReference type="InterPro" id="IPR039759">
    <property type="entry name" value="eIF2D_SUI1"/>
</dbReference>
<dbReference type="PANTHER" id="PTHR12217:SF4">
    <property type="entry name" value="EUKARYOTIC TRANSLATION INITIATION FACTOR 2D"/>
    <property type="match status" value="1"/>
</dbReference>
<dbReference type="PROSITE" id="PS50890">
    <property type="entry name" value="PUA"/>
    <property type="match status" value="1"/>
</dbReference>
<keyword evidence="4" id="KW-1185">Reference proteome</keyword>
<dbReference type="CDD" id="cd11608">
    <property type="entry name" value="eIF2D_C"/>
    <property type="match status" value="1"/>
</dbReference>
<dbReference type="GO" id="GO:0001731">
    <property type="term" value="P:formation of translation preinitiation complex"/>
    <property type="evidence" value="ECO:0007669"/>
    <property type="project" value="InterPro"/>
</dbReference>
<dbReference type="Proteomes" id="UP000694853">
    <property type="component" value="Unplaced"/>
</dbReference>
<dbReference type="FunFam" id="3.30.780.10:FF:000008">
    <property type="entry name" value="eukaryotic translation initiation factor 2D"/>
    <property type="match status" value="1"/>
</dbReference>
<dbReference type="InterPro" id="IPR004521">
    <property type="entry name" value="Uncharacterised_CHP00451"/>
</dbReference>
<dbReference type="FunFam" id="3.10.400.20:FF:000003">
    <property type="entry name" value="Eukaryotic translation initiation factor 2D isoform A"/>
    <property type="match status" value="1"/>
</dbReference>
<dbReference type="InterPro" id="IPR039757">
    <property type="entry name" value="EIF2D"/>
</dbReference>
<dbReference type="GO" id="GO:0003743">
    <property type="term" value="F:translation initiation factor activity"/>
    <property type="evidence" value="ECO:0007669"/>
    <property type="project" value="UniProtKB-KW"/>
</dbReference>
<dbReference type="Pfam" id="PF26291">
    <property type="entry name" value="SWIB_eIF2D"/>
    <property type="match status" value="1"/>
</dbReference>
<dbReference type="PROSITE" id="PS50296">
    <property type="entry name" value="SUI1"/>
    <property type="match status" value="1"/>
</dbReference>
<feature type="region of interest" description="Disordered" evidence="2">
    <location>
        <begin position="1"/>
        <end position="21"/>
    </location>
</feature>
<dbReference type="InterPro" id="IPR015947">
    <property type="entry name" value="PUA-like_sf"/>
</dbReference>
<gene>
    <name evidence="5" type="primary">LOC113868799</name>
</gene>
<dbReference type="GO" id="GO:0003723">
    <property type="term" value="F:RNA binding"/>
    <property type="evidence" value="ECO:0007669"/>
    <property type="project" value="InterPro"/>
</dbReference>
<keyword evidence="5" id="KW-0648">Protein biosynthesis</keyword>
<feature type="region of interest" description="Disordered" evidence="2">
    <location>
        <begin position="221"/>
        <end position="259"/>
    </location>
</feature>
<dbReference type="AlphaFoldDB" id="A0A8B8LW47"/>
<dbReference type="CDD" id="cd21156">
    <property type="entry name" value="PUA_eIF2d-like"/>
    <property type="match status" value="1"/>
</dbReference>
<dbReference type="GeneID" id="113868799"/>
<dbReference type="CDD" id="cd11610">
    <property type="entry name" value="eIF2D_N"/>
    <property type="match status" value="1"/>
</dbReference>
<evidence type="ECO:0000259" key="3">
    <source>
        <dbReference type="PROSITE" id="PS50296"/>
    </source>
</evidence>
<dbReference type="Pfam" id="PF01253">
    <property type="entry name" value="SUI1"/>
    <property type="match status" value="1"/>
</dbReference>
<organism evidence="4 5">
    <name type="scientific">Abrus precatorius</name>
    <name type="common">Indian licorice</name>
    <name type="synonym">Glycine abrus</name>
    <dbReference type="NCBI Taxonomy" id="3816"/>
    <lineage>
        <taxon>Eukaryota</taxon>
        <taxon>Viridiplantae</taxon>
        <taxon>Streptophyta</taxon>
        <taxon>Embryophyta</taxon>
        <taxon>Tracheophyta</taxon>
        <taxon>Spermatophyta</taxon>
        <taxon>Magnoliopsida</taxon>
        <taxon>eudicotyledons</taxon>
        <taxon>Gunneridae</taxon>
        <taxon>Pentapetalae</taxon>
        <taxon>rosids</taxon>
        <taxon>fabids</taxon>
        <taxon>Fabales</taxon>
        <taxon>Fabaceae</taxon>
        <taxon>Papilionoideae</taxon>
        <taxon>50 kb inversion clade</taxon>
        <taxon>NPAAA clade</taxon>
        <taxon>indigoferoid/millettioid clade</taxon>
        <taxon>Abreae</taxon>
        <taxon>Abrus</taxon>
    </lineage>
</organism>
<evidence type="ECO:0000313" key="5">
    <source>
        <dbReference type="RefSeq" id="XP_027360505.1"/>
    </source>
</evidence>
<dbReference type="Gene3D" id="3.10.400.20">
    <property type="match status" value="1"/>
</dbReference>
<dbReference type="InterPro" id="IPR036877">
    <property type="entry name" value="SUI1_dom_sf"/>
</dbReference>
<dbReference type="InterPro" id="IPR036885">
    <property type="entry name" value="SWIB_MDM2_dom_sf"/>
</dbReference>
<dbReference type="SUPFAM" id="SSF47592">
    <property type="entry name" value="SWIB/MDM2 domain"/>
    <property type="match status" value="1"/>
</dbReference>
<dbReference type="InterPro" id="IPR001950">
    <property type="entry name" value="SUI1"/>
</dbReference>
<dbReference type="Pfam" id="PF25304">
    <property type="entry name" value="WHD_eIF2D"/>
    <property type="match status" value="1"/>
</dbReference>